<dbReference type="Proteomes" id="UP000069940">
    <property type="component" value="Unassembled WGS sequence"/>
</dbReference>
<evidence type="ECO:0000313" key="3">
    <source>
        <dbReference type="Proteomes" id="UP000069940"/>
    </source>
</evidence>
<dbReference type="GeneID" id="115264290"/>
<protein>
    <submittedName>
        <fullName evidence="2">Uncharacterized protein</fullName>
    </submittedName>
</protein>
<feature type="region of interest" description="Disordered" evidence="1">
    <location>
        <begin position="1"/>
        <end position="29"/>
    </location>
</feature>
<feature type="compositionally biased region" description="Polar residues" evidence="1">
    <location>
        <begin position="375"/>
        <end position="386"/>
    </location>
</feature>
<keyword evidence="3" id="KW-1185">Reference proteome</keyword>
<accession>A0ABM1Y6F5</accession>
<organism evidence="2 3">
    <name type="scientific">Aedes albopictus</name>
    <name type="common">Asian tiger mosquito</name>
    <name type="synonym">Stegomyia albopicta</name>
    <dbReference type="NCBI Taxonomy" id="7160"/>
    <lineage>
        <taxon>Eukaryota</taxon>
        <taxon>Metazoa</taxon>
        <taxon>Ecdysozoa</taxon>
        <taxon>Arthropoda</taxon>
        <taxon>Hexapoda</taxon>
        <taxon>Insecta</taxon>
        <taxon>Pterygota</taxon>
        <taxon>Neoptera</taxon>
        <taxon>Endopterygota</taxon>
        <taxon>Diptera</taxon>
        <taxon>Nematocera</taxon>
        <taxon>Culicoidea</taxon>
        <taxon>Culicidae</taxon>
        <taxon>Culicinae</taxon>
        <taxon>Aedini</taxon>
        <taxon>Aedes</taxon>
        <taxon>Stegomyia</taxon>
    </lineage>
</organism>
<sequence>MASGPSRAITGNPFPPDIPGKKAWANGNDNVSNTVDGSFAGRRQPEWMDPINGELSILLLKPATDKDALPDDPFIIQKSIEQAVGVIEDARPEAGGSRYVLKVRQKRQIEKLMKLRELIDGTAINIDFHETLNVRKCIVTCKYGRQISDTEMVSHLSAQRVIEVRRFTKRDPKNRKNVIPTNTLVLTFQGTTVPDVIYFGYVRVQPRPYYPSPLQCTRCHRFRHTKKYCTHSELCADCSSEHAEFTPCEADPLCINCSGQHSSRSRDCPVKIDEVNIVKIKVDQDVSYAEARKRHEAAKQQGSTPTPTVKDLMTKLEAKDQEITKLRTLLQNLIKEVADLKKNNQRVAGKPTETEDKMDTTEEHKSAKRQRSKDISPTTTLDQGRSSPPLKKTSGESAAGKSQRSNDKSPNTPHDHRKTSHSPKKPSGSSPEENERLTSKKETTAKNPSNIKAHRT</sequence>
<feature type="compositionally biased region" description="Basic residues" evidence="1">
    <location>
        <begin position="415"/>
        <end position="424"/>
    </location>
</feature>
<reference evidence="3" key="1">
    <citation type="journal article" date="2015" name="Proc. Natl. Acad. Sci. U.S.A.">
        <title>Genome sequence of the Asian Tiger mosquito, Aedes albopictus, reveals insights into its biology, genetics, and evolution.</title>
        <authorList>
            <person name="Chen X.G."/>
            <person name="Jiang X."/>
            <person name="Gu J."/>
            <person name="Xu M."/>
            <person name="Wu Y."/>
            <person name="Deng Y."/>
            <person name="Zhang C."/>
            <person name="Bonizzoni M."/>
            <person name="Dermauw W."/>
            <person name="Vontas J."/>
            <person name="Armbruster P."/>
            <person name="Huang X."/>
            <person name="Yang Y."/>
            <person name="Zhang H."/>
            <person name="He W."/>
            <person name="Peng H."/>
            <person name="Liu Y."/>
            <person name="Wu K."/>
            <person name="Chen J."/>
            <person name="Lirakis M."/>
            <person name="Topalis P."/>
            <person name="Van Leeuwen T."/>
            <person name="Hall A.B."/>
            <person name="Jiang X."/>
            <person name="Thorpe C."/>
            <person name="Mueller R.L."/>
            <person name="Sun C."/>
            <person name="Waterhouse R.M."/>
            <person name="Yan G."/>
            <person name="Tu Z.J."/>
            <person name="Fang X."/>
            <person name="James A.A."/>
        </authorList>
    </citation>
    <scope>NUCLEOTIDE SEQUENCE [LARGE SCALE GENOMIC DNA]</scope>
    <source>
        <strain evidence="3">Foshan</strain>
    </source>
</reference>
<evidence type="ECO:0000313" key="2">
    <source>
        <dbReference type="EnsemblMetazoa" id="AALFPA23_006199.P8024"/>
    </source>
</evidence>
<reference evidence="2" key="2">
    <citation type="submission" date="2025-05" db="UniProtKB">
        <authorList>
            <consortium name="EnsemblMetazoa"/>
        </authorList>
    </citation>
    <scope>IDENTIFICATION</scope>
    <source>
        <strain evidence="2">Foshan</strain>
    </source>
</reference>
<feature type="compositionally biased region" description="Basic and acidic residues" evidence="1">
    <location>
        <begin position="352"/>
        <end position="365"/>
    </location>
</feature>
<dbReference type="RefSeq" id="XP_062716906.1">
    <property type="nucleotide sequence ID" value="XM_062860922.1"/>
</dbReference>
<feature type="region of interest" description="Disordered" evidence="1">
    <location>
        <begin position="344"/>
        <end position="456"/>
    </location>
</feature>
<feature type="compositionally biased region" description="Polar residues" evidence="1">
    <location>
        <begin position="400"/>
        <end position="412"/>
    </location>
</feature>
<name>A0ABM1Y6F5_AEDAL</name>
<proteinExistence type="predicted"/>
<evidence type="ECO:0000256" key="1">
    <source>
        <dbReference type="SAM" id="MobiDB-lite"/>
    </source>
</evidence>
<feature type="compositionally biased region" description="Basic and acidic residues" evidence="1">
    <location>
        <begin position="433"/>
        <end position="444"/>
    </location>
</feature>
<dbReference type="EnsemblMetazoa" id="AALFPA23_006199.R8024">
    <property type="protein sequence ID" value="AALFPA23_006199.P8024"/>
    <property type="gene ID" value="AALFPA23_006199"/>
</dbReference>